<evidence type="ECO:0000313" key="6">
    <source>
        <dbReference type="Proteomes" id="UP000709959"/>
    </source>
</evidence>
<dbReference type="CDD" id="cd01891">
    <property type="entry name" value="TypA_BipA"/>
    <property type="match status" value="1"/>
</dbReference>
<dbReference type="GO" id="GO:0005829">
    <property type="term" value="C:cytosol"/>
    <property type="evidence" value="ECO:0007669"/>
    <property type="project" value="TreeGrafter"/>
</dbReference>
<comment type="catalytic activity">
    <reaction evidence="2 3">
        <text>GTP + H2O = GDP + phosphate + H(+)</text>
        <dbReference type="Rhea" id="RHEA:19669"/>
        <dbReference type="ChEBI" id="CHEBI:15377"/>
        <dbReference type="ChEBI" id="CHEBI:15378"/>
        <dbReference type="ChEBI" id="CHEBI:37565"/>
        <dbReference type="ChEBI" id="CHEBI:43474"/>
        <dbReference type="ChEBI" id="CHEBI:58189"/>
    </reaction>
</comment>
<dbReference type="InterPro" id="IPR000795">
    <property type="entry name" value="T_Tr_GTP-bd_dom"/>
</dbReference>
<comment type="function">
    <text evidence="3">A 50S ribosomal subunit assembly protein with GTPase activity, required for 50S subunit assembly at low temperatures, may also play a role in translation. Binds GTP and analogs. Binds the 70S ribosome between the 30S and 50S subunits, in a similar position as ribosome-bound EF-G; it contacts a number of ribosomal proteins, both rRNAs and the A-site tRNA.</text>
</comment>
<dbReference type="PRINTS" id="PR00315">
    <property type="entry name" value="ELONGATNFCT"/>
</dbReference>
<dbReference type="GO" id="GO:0019843">
    <property type="term" value="F:rRNA binding"/>
    <property type="evidence" value="ECO:0007669"/>
    <property type="project" value="UniProtKB-KW"/>
</dbReference>
<keyword evidence="3" id="KW-0820">tRNA-binding</keyword>
<dbReference type="Gene3D" id="3.30.70.870">
    <property type="entry name" value="Elongation Factor G (Translational Gtpase), domain 3"/>
    <property type="match status" value="1"/>
</dbReference>
<dbReference type="InterPro" id="IPR004161">
    <property type="entry name" value="EFTu-like_2"/>
</dbReference>
<dbReference type="GO" id="GO:0000027">
    <property type="term" value="P:ribosomal large subunit assembly"/>
    <property type="evidence" value="ECO:0007669"/>
    <property type="project" value="UniProtKB-UniRule"/>
</dbReference>
<dbReference type="InterPro" id="IPR048876">
    <property type="entry name" value="BipA_C"/>
</dbReference>
<dbReference type="SUPFAM" id="SSF52540">
    <property type="entry name" value="P-loop containing nucleoside triphosphate hydrolases"/>
    <property type="match status" value="1"/>
</dbReference>
<feature type="binding site" evidence="3">
    <location>
        <begin position="130"/>
        <end position="133"/>
    </location>
    <ligand>
        <name>GTP</name>
        <dbReference type="ChEBI" id="CHEBI:37565"/>
    </ligand>
</feature>
<dbReference type="EMBL" id="JADKCH010000022">
    <property type="protein sequence ID" value="MBK8573581.1"/>
    <property type="molecule type" value="Genomic_DNA"/>
</dbReference>
<dbReference type="GO" id="GO:0043022">
    <property type="term" value="F:ribosome binding"/>
    <property type="evidence" value="ECO:0007669"/>
    <property type="project" value="UniProtKB-UniRule"/>
</dbReference>
<dbReference type="CDD" id="cd03710">
    <property type="entry name" value="BipA_TypA_C"/>
    <property type="match status" value="1"/>
</dbReference>
<organism evidence="5 6">
    <name type="scientific">Candidatus Geothrix odensensis</name>
    <dbReference type="NCBI Taxonomy" id="2954440"/>
    <lineage>
        <taxon>Bacteria</taxon>
        <taxon>Pseudomonadati</taxon>
        <taxon>Acidobacteriota</taxon>
        <taxon>Holophagae</taxon>
        <taxon>Holophagales</taxon>
        <taxon>Holophagaceae</taxon>
        <taxon>Geothrix</taxon>
    </lineage>
</organism>
<dbReference type="PROSITE" id="PS00301">
    <property type="entry name" value="G_TR_1"/>
    <property type="match status" value="1"/>
</dbReference>
<feature type="domain" description="Tr-type G" evidence="4">
    <location>
        <begin position="5"/>
        <end position="204"/>
    </location>
</feature>
<keyword evidence="3" id="KW-0690">Ribosome biogenesis</keyword>
<dbReference type="Pfam" id="PF03144">
    <property type="entry name" value="GTP_EFTU_D2"/>
    <property type="match status" value="1"/>
</dbReference>
<dbReference type="PANTHER" id="PTHR42908:SF8">
    <property type="entry name" value="TR-TYPE G DOMAIN-CONTAINING PROTEIN"/>
    <property type="match status" value="1"/>
</dbReference>
<evidence type="ECO:0000313" key="5">
    <source>
        <dbReference type="EMBL" id="MBK8573581.1"/>
    </source>
</evidence>
<gene>
    <name evidence="5" type="primary">typA</name>
    <name evidence="3" type="synonym">bipA</name>
    <name evidence="5" type="ORF">IPN91_13340</name>
</gene>
<dbReference type="InterPro" id="IPR035651">
    <property type="entry name" value="BipA_V"/>
</dbReference>
<dbReference type="InterPro" id="IPR047043">
    <property type="entry name" value="BipA_III"/>
</dbReference>
<dbReference type="GO" id="GO:0000049">
    <property type="term" value="F:tRNA binding"/>
    <property type="evidence" value="ECO:0007669"/>
    <property type="project" value="UniProtKB-KW"/>
</dbReference>
<dbReference type="InterPro" id="IPR005225">
    <property type="entry name" value="Small_GTP-bd"/>
</dbReference>
<dbReference type="GO" id="GO:0010467">
    <property type="term" value="P:gene expression"/>
    <property type="evidence" value="ECO:0007669"/>
    <property type="project" value="UniProtKB-ARBA"/>
</dbReference>
<accession>A0A936F3Y7</accession>
<dbReference type="InterPro" id="IPR009000">
    <property type="entry name" value="Transl_B-barrel_sf"/>
</dbReference>
<dbReference type="GO" id="GO:1990904">
    <property type="term" value="C:ribonucleoprotein complex"/>
    <property type="evidence" value="ECO:0007669"/>
    <property type="project" value="TreeGrafter"/>
</dbReference>
<dbReference type="FunFam" id="2.40.30.10:FF:000016">
    <property type="entry name" value="GTP-binding protein TypA"/>
    <property type="match status" value="1"/>
</dbReference>
<dbReference type="Proteomes" id="UP000709959">
    <property type="component" value="Unassembled WGS sequence"/>
</dbReference>
<keyword evidence="3" id="KW-0699">rRNA-binding</keyword>
<dbReference type="InterPro" id="IPR035647">
    <property type="entry name" value="EFG_III/V"/>
</dbReference>
<dbReference type="SUPFAM" id="SSF50447">
    <property type="entry name" value="Translation proteins"/>
    <property type="match status" value="1"/>
</dbReference>
<evidence type="ECO:0000259" key="4">
    <source>
        <dbReference type="PROSITE" id="PS51722"/>
    </source>
</evidence>
<keyword evidence="3" id="KW-0378">Hydrolase</keyword>
<evidence type="ECO:0000256" key="2">
    <source>
        <dbReference type="ARBA" id="ARBA00048548"/>
    </source>
</evidence>
<feature type="binding site" evidence="3">
    <location>
        <begin position="17"/>
        <end position="22"/>
    </location>
    <ligand>
        <name>GTP</name>
        <dbReference type="ChEBI" id="CHEBI:37565"/>
    </ligand>
</feature>
<dbReference type="NCBIfam" id="TIGR00231">
    <property type="entry name" value="small_GTP"/>
    <property type="match status" value="1"/>
</dbReference>
<dbReference type="NCBIfam" id="TIGR01394">
    <property type="entry name" value="TypA_BipA"/>
    <property type="match status" value="1"/>
</dbReference>
<keyword evidence="3" id="KW-0963">Cytoplasm</keyword>
<dbReference type="SUPFAM" id="SSF54980">
    <property type="entry name" value="EF-G C-terminal domain-like"/>
    <property type="match status" value="2"/>
</dbReference>
<dbReference type="GO" id="GO:0003924">
    <property type="term" value="F:GTPase activity"/>
    <property type="evidence" value="ECO:0007669"/>
    <property type="project" value="UniProtKB-UniRule"/>
</dbReference>
<dbReference type="EC" id="3.6.5.-" evidence="3"/>
<protein>
    <recommendedName>
        <fullName evidence="3">Large ribosomal subunit assembly factor BipA</fullName>
        <ecNumber evidence="3">3.6.5.-</ecNumber>
    </recommendedName>
    <alternativeName>
        <fullName evidence="3">GTP-binding protein BipA</fullName>
    </alternativeName>
</protein>
<comment type="subcellular location">
    <subcellularLocation>
        <location evidence="3">Cytoplasm</location>
    </subcellularLocation>
    <text evidence="3">Binds to ribosomes.</text>
</comment>
<dbReference type="Gene3D" id="2.40.50.250">
    <property type="entry name" value="bipa protein"/>
    <property type="match status" value="1"/>
</dbReference>
<dbReference type="PROSITE" id="PS51722">
    <property type="entry name" value="G_TR_2"/>
    <property type="match status" value="1"/>
</dbReference>
<dbReference type="PANTHER" id="PTHR42908">
    <property type="entry name" value="TRANSLATION ELONGATION FACTOR-RELATED"/>
    <property type="match status" value="1"/>
</dbReference>
<comment type="caution">
    <text evidence="5">The sequence shown here is derived from an EMBL/GenBank/DDBJ whole genome shotgun (WGS) entry which is preliminary data.</text>
</comment>
<dbReference type="InterPro" id="IPR000640">
    <property type="entry name" value="EFG_V-like"/>
</dbReference>
<dbReference type="GO" id="GO:0005525">
    <property type="term" value="F:GTP binding"/>
    <property type="evidence" value="ECO:0007669"/>
    <property type="project" value="UniProtKB-UniRule"/>
</dbReference>
<dbReference type="AlphaFoldDB" id="A0A936F3Y7"/>
<comment type="similarity">
    <text evidence="3">Belongs to the TRAFAC class translation factor GTPase superfamily. Classic translation factor GTPase family. BipA subfamily.</text>
</comment>
<dbReference type="FunFam" id="3.40.50.300:FF:000055">
    <property type="entry name" value="GTP-binding protein TypA"/>
    <property type="match status" value="1"/>
</dbReference>
<evidence type="ECO:0000256" key="1">
    <source>
        <dbReference type="ARBA" id="ARBA00023134"/>
    </source>
</evidence>
<comment type="subunit">
    <text evidence="3">Monomer.</text>
</comment>
<sequence>MTPLEKIRNLAIIAHVDHGKTTLVDALFKGAHMFRDNQRVQERAMDSNDQERERGITILAKTTSLHWGGYRFNIVDTPGHADFGGEVERVLSMVDSVLLVVDAFDGPMPQTKFVTRKALALGLRPIVVINKVDRPGARPVWSQDQVFELLIELGATEEQLDFPCVFASAKMGYAMLDMNDASETLDPLFDAIVKHCPHPTGSPEAPLQMLVTLMDWSDFVGQIGIGRIVNGRIHVGDSVALIKRDGTIQQQKITQLYGFEGLTRVNLTEASAGEIVAIAGIADIRVGETIADASNPRALAYVDIDEPTISMMFMVNAGPFAGQDGKHVQSRRIRERLQKELQHNVALRVEDTDSPDSFKVSGRGELHLSVLIETMRREGFELCVSRPEVILHVDPVTGEKLEPYEDVTIDIPEAYMGVTMEHMGNRKAEMQDMGNEGGRLRLHFKIPSRGLIGFRSEFMTDTRGEGIIHSLFSHYGPHKGDLPGRKNGVLISMEQCESVGFALMNLEERGVIFIHPGTKCYEGMIVGEHARENDLVVNVAKGKKLSNMRASGSDEATRLTPPREHTLEQALEYIEADELVEVTPNFIRMRKRVLDTNERKKSEKRADA</sequence>
<dbReference type="InterPro" id="IPR031157">
    <property type="entry name" value="G_TR_CS"/>
</dbReference>
<proteinExistence type="inferred from homology"/>
<dbReference type="Gene3D" id="3.30.70.240">
    <property type="match status" value="1"/>
</dbReference>
<dbReference type="CDD" id="cd03691">
    <property type="entry name" value="BipA_TypA_II"/>
    <property type="match status" value="1"/>
</dbReference>
<keyword evidence="1 3" id="KW-0342">GTP-binding</keyword>
<dbReference type="Gene3D" id="3.40.50.300">
    <property type="entry name" value="P-loop containing nucleotide triphosphate hydrolases"/>
    <property type="match status" value="1"/>
</dbReference>
<dbReference type="HAMAP" id="MF_00849">
    <property type="entry name" value="BipA"/>
    <property type="match status" value="1"/>
</dbReference>
<dbReference type="FunFam" id="3.30.70.870:FF:000003">
    <property type="entry name" value="GTP-binding protein TypA"/>
    <property type="match status" value="1"/>
</dbReference>
<dbReference type="CDD" id="cd16263">
    <property type="entry name" value="BipA_III"/>
    <property type="match status" value="1"/>
</dbReference>
<dbReference type="InterPro" id="IPR047041">
    <property type="entry name" value="BipA_GTP-bd_dom"/>
</dbReference>
<dbReference type="InterPro" id="IPR042116">
    <property type="entry name" value="TypA/BipA_C"/>
</dbReference>
<reference evidence="5 6" key="1">
    <citation type="submission" date="2020-10" db="EMBL/GenBank/DDBJ databases">
        <title>Connecting structure to function with the recovery of over 1000 high-quality activated sludge metagenome-assembled genomes encoding full-length rRNA genes using long-read sequencing.</title>
        <authorList>
            <person name="Singleton C.M."/>
            <person name="Petriglieri F."/>
            <person name="Kristensen J.M."/>
            <person name="Kirkegaard R.H."/>
            <person name="Michaelsen T.Y."/>
            <person name="Andersen M.H."/>
            <person name="Karst S.M."/>
            <person name="Dueholm M.S."/>
            <person name="Nielsen P.H."/>
            <person name="Albertsen M."/>
        </authorList>
    </citation>
    <scope>NUCLEOTIDE SEQUENCE [LARGE SCALE GENOMIC DNA]</scope>
    <source>
        <strain evidence="5">OdNE_18-Q3-R46-58_MAXAC.008</strain>
    </source>
</reference>
<keyword evidence="3" id="KW-0547">Nucleotide-binding</keyword>
<evidence type="ECO:0000256" key="3">
    <source>
        <dbReference type="HAMAP-Rule" id="MF_00849"/>
    </source>
</evidence>
<dbReference type="GO" id="GO:0009409">
    <property type="term" value="P:response to cold"/>
    <property type="evidence" value="ECO:0007669"/>
    <property type="project" value="UniProtKB-ARBA"/>
</dbReference>
<dbReference type="InterPro" id="IPR006298">
    <property type="entry name" value="BipA"/>
</dbReference>
<dbReference type="Pfam" id="PF00009">
    <property type="entry name" value="GTP_EFTU"/>
    <property type="match status" value="1"/>
</dbReference>
<dbReference type="FunFam" id="2.40.50.250:FF:000001">
    <property type="entry name" value="GTP-binding protein TypA"/>
    <property type="match status" value="1"/>
</dbReference>
<dbReference type="FunFam" id="3.30.70.240:FF:000002">
    <property type="entry name" value="GTP-binding protein TypA"/>
    <property type="match status" value="1"/>
</dbReference>
<dbReference type="InterPro" id="IPR027417">
    <property type="entry name" value="P-loop_NTPase"/>
</dbReference>
<dbReference type="InterPro" id="IPR047042">
    <property type="entry name" value="BipA_II"/>
</dbReference>
<keyword evidence="3" id="KW-0694">RNA-binding</keyword>
<name>A0A936F3Y7_9BACT</name>
<dbReference type="Pfam" id="PF21018">
    <property type="entry name" value="BipA_C"/>
    <property type="match status" value="1"/>
</dbReference>
<dbReference type="SMART" id="SM00838">
    <property type="entry name" value="EFG_C"/>
    <property type="match status" value="1"/>
</dbReference>
<dbReference type="Pfam" id="PF00679">
    <property type="entry name" value="EFG_C"/>
    <property type="match status" value="1"/>
</dbReference>
<dbReference type="Gene3D" id="2.40.30.10">
    <property type="entry name" value="Translation factors"/>
    <property type="match status" value="1"/>
</dbReference>